<accession>A0ACD4NQZ0</accession>
<evidence type="ECO:0000313" key="2">
    <source>
        <dbReference type="Proteomes" id="UP001163223"/>
    </source>
</evidence>
<name>A0ACD4NQZ0_9HYPH</name>
<reference evidence="1" key="1">
    <citation type="submission" date="2022-11" db="EMBL/GenBank/DDBJ databases">
        <title>beta-Carotene-producing bacterium, Jeongeuplla avenae sp. nov., alleviates the salt stress of Arabidopsis seedlings.</title>
        <authorList>
            <person name="Jiang L."/>
            <person name="Lee J."/>
        </authorList>
    </citation>
    <scope>NUCLEOTIDE SEQUENCE</scope>
    <source>
        <strain evidence="1">DY_R2A_6</strain>
    </source>
</reference>
<organism evidence="1 2">
    <name type="scientific">Antarcticirhabdus aurantiaca</name>
    <dbReference type="NCBI Taxonomy" id="2606717"/>
    <lineage>
        <taxon>Bacteria</taxon>
        <taxon>Pseudomonadati</taxon>
        <taxon>Pseudomonadota</taxon>
        <taxon>Alphaproteobacteria</taxon>
        <taxon>Hyphomicrobiales</taxon>
        <taxon>Aurantimonadaceae</taxon>
        <taxon>Antarcticirhabdus</taxon>
    </lineage>
</organism>
<dbReference type="EMBL" id="CP113520">
    <property type="protein sequence ID" value="WAJ29142.1"/>
    <property type="molecule type" value="Genomic_DNA"/>
</dbReference>
<sequence>MLDEYLLLVLLLLPFLGSVAALILPTDARGVNAVLAGSVALAGLLATIALYPAVTNGGVVSWRIGWMPSFGLDFVLRIDGLAWLFCLLVTGIGLLVVIYARYYMSPDDPVARFFAFFLAFMGAMLGVVLSGNIVQIVFFWELTSLFSFLLIGYWHHNLAARDGARMALTVTGMGGLALLAGTLMLGHIVGSYDLDAVLAAGARVQAHELYTPTLVLILIGALAKSAQFPFHFWLPQAMAAPTPVSAYLHSATMVKAGVFLLARYWPVLAETETWFYIVCSSGLITLVLGAWIAIFQQDLKGLLAYSTISHLGLITVLLGLGSPLGAIAATFHILNHATFKASLFMAAGIIDHETGTRDMRRLSGLYRFMPVTATLAMVACAAMAGVPLLNGFISKEMFFAEAVEFHQGSLLDRSLPYAATLAGAFSVAYSIGFMHRVFFGPPPTDVPKVPHEPPRLMRFPVEFLVVLCLVVGIVPALAVGGILNTAAQAVVGRDLPYYSLSLWHGFNEPLMMSIIAMVSGVILYLLLRRTLESGVEGPPLLRRLNAPRIFEAVLVTVSWRWARTLEGWVETRRLQPQMRLLVGAALLAGVAPIATHGFGSRQEWPIDIDAPFALLWLIGIVCAIGAALSAKFHRLAALVLLGGAGLVTCVTFVWLSAPDLAITQLLVEVVTTVLLLLGLRWLPKRVRGHDGDESTSIVARLRRSRDLVLAVCAGLGTAVVAFAVMNRPLTDSIAGFFLERAYSEGGGTNVVNVILVDFRGFDTFGEIVVLAAVSLTVFALLLRFRPAADSRQMPEQQRLQNELDEAAEGREAGDTVADALLVPSVIMRLMFPLIGTLAVYFFLRGHDLPGGGFAAGVTMSIGFILQYMAGGTRWVEARLRIRPVRWMAFGLLLSLVTGAGAWVFGYPFLTSFFQYTDIPFIGEVPTASALLFDLGVFALVVGATVLMLIAIAHQSIRAPRVARSPGAQPPPVGSETGGR</sequence>
<proteinExistence type="predicted"/>
<keyword evidence="2" id="KW-1185">Reference proteome</keyword>
<protein>
    <submittedName>
        <fullName evidence="1">Monovalent cation/H+ antiporter subunit A</fullName>
    </submittedName>
</protein>
<evidence type="ECO:0000313" key="1">
    <source>
        <dbReference type="EMBL" id="WAJ29142.1"/>
    </source>
</evidence>
<dbReference type="Proteomes" id="UP001163223">
    <property type="component" value="Chromosome"/>
</dbReference>
<gene>
    <name evidence="1" type="ORF">OXU80_02540</name>
</gene>